<dbReference type="CDD" id="cd01889">
    <property type="entry name" value="SelB_euk"/>
    <property type="match status" value="1"/>
</dbReference>
<dbReference type="Pfam" id="PF21131">
    <property type="entry name" value="eEFSec_4th"/>
    <property type="match status" value="1"/>
</dbReference>
<evidence type="ECO:0000313" key="2">
    <source>
        <dbReference type="EMBL" id="JAC87827.1"/>
    </source>
</evidence>
<dbReference type="GO" id="GO:0005525">
    <property type="term" value="F:GTP binding"/>
    <property type="evidence" value="ECO:0007669"/>
    <property type="project" value="InterPro"/>
</dbReference>
<dbReference type="InterPro" id="IPR009000">
    <property type="entry name" value="Transl_B-barrel_sf"/>
</dbReference>
<sequence length="547" mass="61311">ILSINLGLMGHVDCGKTSLAKCLSMVFSTACFDKHPQSQERGITIDLGFSSFIEDAPENIKQFGYDQIQYTLVDCPGHAALIRTIIGGAQIIDIVFLLLDITKGIQTQTAECLIIAEIMRKPLVIVMNKVDLIPEKKRQSTINKISKKIQNALEKTVFTNAPFVAISTKLEGHLNNTKPFGIEELIQILKANTFVPDRLPSATTMILAVDHCFLIKGRGTVMTGTVLQGTLKVNDEIDIPALKLNKKVKSIQMFKKEISEAHAGDRIGVCVTQFNPKLLERGIACSVGHISQLYGAIIKLNHVRYFKSKITTGSKFHVSIGHENIIAKVTLFSYIGSNGDEHFSFNKEYCYEEEYKVDEIGSDDNIKVMYYVLLEFEKPLIAAKNSLIICSKFDIDFLLSNSCRIAFYGKSEYDITDQNYQLTMLPDLLIFKQKQKIGHIQRICNDNEIIAHSMFKKQNRVPEQFINMKVKLSTGEDGILESSFGQGGKVKIKIPNGLNLKSKEQIESDNAQSKISKPVEVILKFKKHIYDKTNKVIQNGSFVNQSD</sequence>
<dbReference type="Gene3D" id="3.40.50.300">
    <property type="entry name" value="P-loop containing nucleotide triphosphate hydrolases"/>
    <property type="match status" value="1"/>
</dbReference>
<dbReference type="PROSITE" id="PS51722">
    <property type="entry name" value="G_TR_2"/>
    <property type="match status" value="1"/>
</dbReference>
<evidence type="ECO:0000259" key="1">
    <source>
        <dbReference type="PROSITE" id="PS51722"/>
    </source>
</evidence>
<dbReference type="FunFam" id="2.40.30.10:FF:000052">
    <property type="entry name" value="Selenocysteine-specific elongation factor EF-Sec"/>
    <property type="match status" value="1"/>
</dbReference>
<dbReference type="Pfam" id="PF21208">
    <property type="entry name" value="euk_SelB_III"/>
    <property type="match status" value="1"/>
</dbReference>
<organism evidence="2">
    <name type="scientific">Panstrongylus megistus</name>
    <dbReference type="NCBI Taxonomy" id="65343"/>
    <lineage>
        <taxon>Eukaryota</taxon>
        <taxon>Metazoa</taxon>
        <taxon>Ecdysozoa</taxon>
        <taxon>Arthropoda</taxon>
        <taxon>Hexapoda</taxon>
        <taxon>Insecta</taxon>
        <taxon>Pterygota</taxon>
        <taxon>Neoptera</taxon>
        <taxon>Paraneoptera</taxon>
        <taxon>Hemiptera</taxon>
        <taxon>Heteroptera</taxon>
        <taxon>Panheteroptera</taxon>
        <taxon>Cimicomorpha</taxon>
        <taxon>Reduviidae</taxon>
        <taxon>Triatominae</taxon>
        <taxon>Panstrongylus</taxon>
    </lineage>
</organism>
<dbReference type="PANTHER" id="PTHR43721:SF11">
    <property type="entry name" value="SELENOCYSTEINE-SPECIFIC ELONGATION FACTOR"/>
    <property type="match status" value="1"/>
</dbReference>
<keyword evidence="2" id="KW-0648">Protein biosynthesis</keyword>
<protein>
    <submittedName>
        <fullName evidence="2">Putative selenocysteine-specific elongation factor-like protein</fullName>
    </submittedName>
</protein>
<dbReference type="CDD" id="cd04094">
    <property type="entry name" value="eSelB_III"/>
    <property type="match status" value="1"/>
</dbReference>
<feature type="domain" description="Tr-type G" evidence="1">
    <location>
        <begin position="1"/>
        <end position="197"/>
    </location>
</feature>
<dbReference type="GO" id="GO:0001514">
    <property type="term" value="P:selenocysteine incorporation"/>
    <property type="evidence" value="ECO:0007669"/>
    <property type="project" value="TreeGrafter"/>
</dbReference>
<dbReference type="SUPFAM" id="SSF50447">
    <property type="entry name" value="Translation proteins"/>
    <property type="match status" value="1"/>
</dbReference>
<dbReference type="EMBL" id="GBGD01001062">
    <property type="protein sequence ID" value="JAC87827.1"/>
    <property type="molecule type" value="mRNA"/>
</dbReference>
<dbReference type="GO" id="GO:0003924">
    <property type="term" value="F:GTPase activity"/>
    <property type="evidence" value="ECO:0007669"/>
    <property type="project" value="InterPro"/>
</dbReference>
<keyword evidence="2" id="KW-0251">Elongation factor</keyword>
<dbReference type="Pfam" id="PF03144">
    <property type="entry name" value="GTP_EFTU_D2"/>
    <property type="match status" value="1"/>
</dbReference>
<dbReference type="PANTHER" id="PTHR43721">
    <property type="entry name" value="ELONGATION FACTOR TU-RELATED"/>
    <property type="match status" value="1"/>
</dbReference>
<dbReference type="InterPro" id="IPR050055">
    <property type="entry name" value="EF-Tu_GTPase"/>
</dbReference>
<dbReference type="Pfam" id="PF00009">
    <property type="entry name" value="GTP_EFTU"/>
    <property type="match status" value="1"/>
</dbReference>
<dbReference type="PRINTS" id="PR00315">
    <property type="entry name" value="ELONGATNFCT"/>
</dbReference>
<dbReference type="InterPro" id="IPR049393">
    <property type="entry name" value="eEFSec_III"/>
</dbReference>
<dbReference type="InterPro" id="IPR005225">
    <property type="entry name" value="Small_GTP-bd"/>
</dbReference>
<dbReference type="SUPFAM" id="SSF52540">
    <property type="entry name" value="P-loop containing nucleoside triphosphate hydrolases"/>
    <property type="match status" value="1"/>
</dbReference>
<feature type="non-terminal residue" evidence="2">
    <location>
        <position position="1"/>
    </location>
</feature>
<dbReference type="InterPro" id="IPR004161">
    <property type="entry name" value="EFTu-like_2"/>
</dbReference>
<reference evidence="2" key="1">
    <citation type="journal article" date="2015" name="J. Med. Entomol.">
        <title>A Deep Insight Into the Sialotranscriptome of the Chagas Disease Vector, Panstrongylus megistus (Hemiptera: Heteroptera).</title>
        <authorList>
            <person name="Ribeiro J.M."/>
            <person name="Schwarz A."/>
            <person name="Francischetti I.M."/>
        </authorList>
    </citation>
    <scope>NUCLEOTIDE SEQUENCE</scope>
    <source>
        <tissue evidence="2">Salivary glands</tissue>
    </source>
</reference>
<proteinExistence type="evidence at transcript level"/>
<name>A0A069DVW2_9HEMI</name>
<dbReference type="NCBIfam" id="TIGR00231">
    <property type="entry name" value="small_GTP"/>
    <property type="match status" value="1"/>
</dbReference>
<dbReference type="InterPro" id="IPR049394">
    <property type="entry name" value="eEFSec_C"/>
</dbReference>
<accession>A0A069DVW2</accession>
<dbReference type="CDD" id="cd03696">
    <property type="entry name" value="SelB_II"/>
    <property type="match status" value="1"/>
</dbReference>
<dbReference type="AlphaFoldDB" id="A0A069DVW2"/>
<dbReference type="InterPro" id="IPR000795">
    <property type="entry name" value="T_Tr_GTP-bd_dom"/>
</dbReference>
<dbReference type="Gene3D" id="2.40.30.10">
    <property type="entry name" value="Translation factors"/>
    <property type="match status" value="2"/>
</dbReference>
<dbReference type="GO" id="GO:0003746">
    <property type="term" value="F:translation elongation factor activity"/>
    <property type="evidence" value="ECO:0007669"/>
    <property type="project" value="UniProtKB-KW"/>
</dbReference>
<dbReference type="InterPro" id="IPR027417">
    <property type="entry name" value="P-loop_NTPase"/>
</dbReference>